<accession>A0A6A6DHG9</accession>
<reference evidence="2" key="1">
    <citation type="journal article" date="2020" name="Stud. Mycol.">
        <title>101 Dothideomycetes genomes: a test case for predicting lifestyles and emergence of pathogens.</title>
        <authorList>
            <person name="Haridas S."/>
            <person name="Albert R."/>
            <person name="Binder M."/>
            <person name="Bloem J."/>
            <person name="Labutti K."/>
            <person name="Salamov A."/>
            <person name="Andreopoulos B."/>
            <person name="Baker S."/>
            <person name="Barry K."/>
            <person name="Bills G."/>
            <person name="Bluhm B."/>
            <person name="Cannon C."/>
            <person name="Castanera R."/>
            <person name="Culley D."/>
            <person name="Daum C."/>
            <person name="Ezra D."/>
            <person name="Gonzalez J."/>
            <person name="Henrissat B."/>
            <person name="Kuo A."/>
            <person name="Liang C."/>
            <person name="Lipzen A."/>
            <person name="Lutzoni F."/>
            <person name="Magnuson J."/>
            <person name="Mondo S."/>
            <person name="Nolan M."/>
            <person name="Ohm R."/>
            <person name="Pangilinan J."/>
            <person name="Park H.-J."/>
            <person name="Ramirez L."/>
            <person name="Alfaro M."/>
            <person name="Sun H."/>
            <person name="Tritt A."/>
            <person name="Yoshinaga Y."/>
            <person name="Zwiers L.-H."/>
            <person name="Turgeon B."/>
            <person name="Goodwin S."/>
            <person name="Spatafora J."/>
            <person name="Crous P."/>
            <person name="Grigoriev I."/>
        </authorList>
    </citation>
    <scope>NUCLEOTIDE SEQUENCE</scope>
    <source>
        <strain evidence="2">CBS 207.26</strain>
    </source>
</reference>
<dbReference type="AlphaFoldDB" id="A0A6A6DHG9"/>
<name>A0A6A6DHG9_9PEZI</name>
<keyword evidence="3" id="KW-1185">Reference proteome</keyword>
<protein>
    <submittedName>
        <fullName evidence="2">Uncharacterized protein</fullName>
    </submittedName>
</protein>
<dbReference type="OrthoDB" id="3650389at2759"/>
<dbReference type="Proteomes" id="UP000800200">
    <property type="component" value="Unassembled WGS sequence"/>
</dbReference>
<dbReference type="EMBL" id="ML994676">
    <property type="protein sequence ID" value="KAF2178383.1"/>
    <property type="molecule type" value="Genomic_DNA"/>
</dbReference>
<feature type="region of interest" description="Disordered" evidence="1">
    <location>
        <begin position="245"/>
        <end position="299"/>
    </location>
</feature>
<feature type="region of interest" description="Disordered" evidence="1">
    <location>
        <begin position="109"/>
        <end position="143"/>
    </location>
</feature>
<sequence>MWKVFTGDFPLPIERGSKTELLHYVYLDDKACFAVFSSEAYSHSEIRTYWPWDFNHQGHIKQGRKNRGRAVYNDDSCTEYAKAPLRGNKSWSNDDGKVAILGDSLTKSMLGMASNPHTPSGSADNTSTPKASVQAPKSTGALNPFIPQGERAAMFQGPEEYSRKPVSLPPRTILISPYQTVPRTSSAVELPANEASLSRPALSSPGETQSNILSASRVMSNQESEGNLVHVTTKLDLSKAYLDAEDRSGSITPSKRSHDATNDKTSPPKHPRSTQSSPSTMNPMFSYDSACDDSVQLDNNDEDSKLEKQLKFEKLENNKLRRTQNDIKDHLAIIKKERDAFRHAAMMMLFAAKSKGELALSDRAAALQTLSDNLQTQSQAIWKLAKVASRQIQPTSTLCEAIGTVLGEEGGYMYDIGMDEEWKTLKEDAMRQFRTRSN</sequence>
<feature type="compositionally biased region" description="Polar residues" evidence="1">
    <location>
        <begin position="115"/>
        <end position="141"/>
    </location>
</feature>
<evidence type="ECO:0000313" key="2">
    <source>
        <dbReference type="EMBL" id="KAF2178383.1"/>
    </source>
</evidence>
<feature type="compositionally biased region" description="Polar residues" evidence="1">
    <location>
        <begin position="273"/>
        <end position="283"/>
    </location>
</feature>
<gene>
    <name evidence="2" type="ORF">K469DRAFT_754666</name>
</gene>
<evidence type="ECO:0000313" key="3">
    <source>
        <dbReference type="Proteomes" id="UP000800200"/>
    </source>
</evidence>
<proteinExistence type="predicted"/>
<evidence type="ECO:0000256" key="1">
    <source>
        <dbReference type="SAM" id="MobiDB-lite"/>
    </source>
</evidence>
<organism evidence="2 3">
    <name type="scientific">Zopfia rhizophila CBS 207.26</name>
    <dbReference type="NCBI Taxonomy" id="1314779"/>
    <lineage>
        <taxon>Eukaryota</taxon>
        <taxon>Fungi</taxon>
        <taxon>Dikarya</taxon>
        <taxon>Ascomycota</taxon>
        <taxon>Pezizomycotina</taxon>
        <taxon>Dothideomycetes</taxon>
        <taxon>Dothideomycetes incertae sedis</taxon>
        <taxon>Zopfiaceae</taxon>
        <taxon>Zopfia</taxon>
    </lineage>
</organism>